<reference evidence="4 5" key="1">
    <citation type="submission" date="2020-10" db="EMBL/GenBank/DDBJ databases">
        <title>The Coptis chinensis genome and diversification of protoberbering-type alkaloids.</title>
        <authorList>
            <person name="Wang B."/>
            <person name="Shu S."/>
            <person name="Song C."/>
            <person name="Liu Y."/>
        </authorList>
    </citation>
    <scope>NUCLEOTIDE SEQUENCE [LARGE SCALE GENOMIC DNA]</scope>
    <source>
        <strain evidence="4">HL-2020</strain>
        <tissue evidence="4">Leaf</tissue>
    </source>
</reference>
<dbReference type="GO" id="GO:0003729">
    <property type="term" value="F:mRNA binding"/>
    <property type="evidence" value="ECO:0007669"/>
    <property type="project" value="InterPro"/>
</dbReference>
<proteinExistence type="predicted"/>
<dbReference type="PANTHER" id="PTHR47640">
    <property type="entry name" value="TRNA SELENOCYSTEINE 1-ASSOCIATED PROTEIN 1-RELATED-RELATED"/>
    <property type="match status" value="1"/>
</dbReference>
<comment type="caution">
    <text evidence="4">The sequence shown here is derived from an EMBL/GenBank/DDBJ whole genome shotgun (WGS) entry which is preliminary data.</text>
</comment>
<dbReference type="SUPFAM" id="SSF54928">
    <property type="entry name" value="RNA-binding domain, RBD"/>
    <property type="match status" value="1"/>
</dbReference>
<feature type="transmembrane region" description="Helical" evidence="3">
    <location>
        <begin position="292"/>
        <end position="312"/>
    </location>
</feature>
<keyword evidence="3" id="KW-1133">Transmembrane helix</keyword>
<sequence>AAAAMDDEWRRSITNSNMPEGYCFVEFASHGAAERVLQTYNDTLMPGTDQPFRLNWASFGIGERCPDVGPEHSIFVGDLASDVTDYLLQKTFRATSDPLEVLRKLAMSEMNGVYCSSGANRISKKATWFPKNRDILTERQSAEVAIQRLNGTMIGQQTVRLSWGRSMTAKQPGVWAQPSDPHQWNGAYYGYGQGYDAYGYGAAPDPSLYSYGAYARYGRHFQAEGTQEMVAMAGVVPSVEQKEELYDPLATPNVDKSVFSPFVSFHNFIQSGLLFTSWFVSKSTLIVNSLYAMLNYAYLAVHGSAMVGRPLWLKTSKTLSTSLASSITVVFLIGMVARKS</sequence>
<dbReference type="InterPro" id="IPR012677">
    <property type="entry name" value="Nucleotide-bd_a/b_plait_sf"/>
</dbReference>
<evidence type="ECO:0000256" key="1">
    <source>
        <dbReference type="ARBA" id="ARBA00022737"/>
    </source>
</evidence>
<evidence type="ECO:0000313" key="4">
    <source>
        <dbReference type="EMBL" id="KAF9608771.1"/>
    </source>
</evidence>
<dbReference type="InterPro" id="IPR050825">
    <property type="entry name" value="RBM42_RBP45_47-like"/>
</dbReference>
<evidence type="ECO:0000256" key="3">
    <source>
        <dbReference type="SAM" id="Phobius"/>
    </source>
</evidence>
<keyword evidence="1" id="KW-0677">Repeat</keyword>
<keyword evidence="3" id="KW-0812">Transmembrane</keyword>
<dbReference type="AlphaFoldDB" id="A0A835M2X5"/>
<name>A0A835M2X5_9MAGN</name>
<feature type="transmembrane region" description="Helical" evidence="3">
    <location>
        <begin position="318"/>
        <end position="337"/>
    </location>
</feature>
<protein>
    <submittedName>
        <fullName evidence="4">Uncharacterized protein</fullName>
    </submittedName>
</protein>
<keyword evidence="2" id="KW-0694">RNA-binding</keyword>
<organism evidence="4 5">
    <name type="scientific">Coptis chinensis</name>
    <dbReference type="NCBI Taxonomy" id="261450"/>
    <lineage>
        <taxon>Eukaryota</taxon>
        <taxon>Viridiplantae</taxon>
        <taxon>Streptophyta</taxon>
        <taxon>Embryophyta</taxon>
        <taxon>Tracheophyta</taxon>
        <taxon>Spermatophyta</taxon>
        <taxon>Magnoliopsida</taxon>
        <taxon>Ranunculales</taxon>
        <taxon>Ranunculaceae</taxon>
        <taxon>Coptidoideae</taxon>
        <taxon>Coptis</taxon>
    </lineage>
</organism>
<keyword evidence="3" id="KW-0472">Membrane</keyword>
<dbReference type="PANTHER" id="PTHR47640:SF10">
    <property type="entry name" value="TRNA SELENOCYSTEINE 1-ASSOCIATED PROTEIN 1-RELATED"/>
    <property type="match status" value="1"/>
</dbReference>
<feature type="non-terminal residue" evidence="4">
    <location>
        <position position="1"/>
    </location>
</feature>
<evidence type="ECO:0000256" key="2">
    <source>
        <dbReference type="ARBA" id="ARBA00022884"/>
    </source>
</evidence>
<accession>A0A835M2X5</accession>
<dbReference type="Proteomes" id="UP000631114">
    <property type="component" value="Unassembled WGS sequence"/>
</dbReference>
<dbReference type="InterPro" id="IPR035979">
    <property type="entry name" value="RBD_domain_sf"/>
</dbReference>
<gene>
    <name evidence="4" type="ORF">IFM89_011392</name>
</gene>
<keyword evidence="5" id="KW-1185">Reference proteome</keyword>
<dbReference type="OrthoDB" id="1933002at2759"/>
<dbReference type="Gene3D" id="3.30.70.330">
    <property type="match status" value="1"/>
</dbReference>
<dbReference type="GO" id="GO:0005829">
    <property type="term" value="C:cytosol"/>
    <property type="evidence" value="ECO:0007669"/>
    <property type="project" value="TreeGrafter"/>
</dbReference>
<evidence type="ECO:0000313" key="5">
    <source>
        <dbReference type="Proteomes" id="UP000631114"/>
    </source>
</evidence>
<dbReference type="EMBL" id="JADFTS010000004">
    <property type="protein sequence ID" value="KAF9608771.1"/>
    <property type="molecule type" value="Genomic_DNA"/>
</dbReference>